<evidence type="ECO:0000256" key="7">
    <source>
        <dbReference type="ARBA" id="ARBA00022840"/>
    </source>
</evidence>
<keyword evidence="7" id="KW-0067">ATP-binding</keyword>
<organism evidence="11">
    <name type="scientific">marine sediment metagenome</name>
    <dbReference type="NCBI Taxonomy" id="412755"/>
    <lineage>
        <taxon>unclassified sequences</taxon>
        <taxon>metagenomes</taxon>
        <taxon>ecological metagenomes</taxon>
    </lineage>
</organism>
<evidence type="ECO:0000256" key="2">
    <source>
        <dbReference type="ARBA" id="ARBA00022649"/>
    </source>
</evidence>
<evidence type="ECO:0000256" key="1">
    <source>
        <dbReference type="ARBA" id="ARBA00001946"/>
    </source>
</evidence>
<dbReference type="Gene3D" id="3.30.460.10">
    <property type="entry name" value="Beta Polymerase, domain 2"/>
    <property type="match status" value="1"/>
</dbReference>
<sequence>MKDLNKEEIFKLLKQHKEELKKYFVKKIGIFGSVLRGDNTNESDIDFIVEFEVGKKNYDNFIELAFLLERLLQRKVELLTIEALNPYMKPKILKEAYFESI</sequence>
<dbReference type="EMBL" id="LAZR01022885">
    <property type="protein sequence ID" value="KKL80331.1"/>
    <property type="molecule type" value="Genomic_DNA"/>
</dbReference>
<protein>
    <recommendedName>
        <fullName evidence="10">Polymerase nucleotidyl transferase domain-containing protein</fullName>
    </recommendedName>
</protein>
<dbReference type="PANTHER" id="PTHR33571">
    <property type="entry name" value="SSL8005 PROTEIN"/>
    <property type="match status" value="1"/>
</dbReference>
<dbReference type="GO" id="GO:0046872">
    <property type="term" value="F:metal ion binding"/>
    <property type="evidence" value="ECO:0007669"/>
    <property type="project" value="UniProtKB-KW"/>
</dbReference>
<evidence type="ECO:0000256" key="3">
    <source>
        <dbReference type="ARBA" id="ARBA00022679"/>
    </source>
</evidence>
<comment type="caution">
    <text evidence="11">The sequence shown here is derived from an EMBL/GenBank/DDBJ whole genome shotgun (WGS) entry which is preliminary data.</text>
</comment>
<proteinExistence type="inferred from homology"/>
<keyword evidence="3" id="KW-0808">Transferase</keyword>
<keyword evidence="8" id="KW-0460">Magnesium</keyword>
<dbReference type="AlphaFoldDB" id="A0A0F9FPG6"/>
<dbReference type="GO" id="GO:0005524">
    <property type="term" value="F:ATP binding"/>
    <property type="evidence" value="ECO:0007669"/>
    <property type="project" value="UniProtKB-KW"/>
</dbReference>
<keyword evidence="2" id="KW-1277">Toxin-antitoxin system</keyword>
<comment type="similarity">
    <text evidence="9">Belongs to the MntA antitoxin family.</text>
</comment>
<reference evidence="11" key="1">
    <citation type="journal article" date="2015" name="Nature">
        <title>Complex archaea that bridge the gap between prokaryotes and eukaryotes.</title>
        <authorList>
            <person name="Spang A."/>
            <person name="Saw J.H."/>
            <person name="Jorgensen S.L."/>
            <person name="Zaremba-Niedzwiedzka K."/>
            <person name="Martijn J."/>
            <person name="Lind A.E."/>
            <person name="van Eijk R."/>
            <person name="Schleper C."/>
            <person name="Guy L."/>
            <person name="Ettema T.J."/>
        </authorList>
    </citation>
    <scope>NUCLEOTIDE SEQUENCE</scope>
</reference>
<dbReference type="CDD" id="cd05403">
    <property type="entry name" value="NT_KNTase_like"/>
    <property type="match status" value="1"/>
</dbReference>
<evidence type="ECO:0000259" key="10">
    <source>
        <dbReference type="Pfam" id="PF01909"/>
    </source>
</evidence>
<gene>
    <name evidence="11" type="ORF">LCGC14_2005840</name>
</gene>
<dbReference type="PANTHER" id="PTHR33571:SF14">
    <property type="entry name" value="PROTEIN ADENYLYLTRANSFERASE MJ0435-RELATED"/>
    <property type="match status" value="1"/>
</dbReference>
<comment type="cofactor">
    <cofactor evidence="1">
        <name>Mg(2+)</name>
        <dbReference type="ChEBI" id="CHEBI:18420"/>
    </cofactor>
</comment>
<dbReference type="InterPro" id="IPR052038">
    <property type="entry name" value="Type-VII_TA_antitoxin"/>
</dbReference>
<accession>A0A0F9FPG6</accession>
<evidence type="ECO:0000256" key="5">
    <source>
        <dbReference type="ARBA" id="ARBA00022723"/>
    </source>
</evidence>
<dbReference type="SUPFAM" id="SSF81301">
    <property type="entry name" value="Nucleotidyltransferase"/>
    <property type="match status" value="1"/>
</dbReference>
<evidence type="ECO:0000256" key="9">
    <source>
        <dbReference type="ARBA" id="ARBA00038276"/>
    </source>
</evidence>
<feature type="domain" description="Polymerase nucleotidyl transferase" evidence="10">
    <location>
        <begin position="13"/>
        <end position="96"/>
    </location>
</feature>
<dbReference type="Pfam" id="PF01909">
    <property type="entry name" value="NTP_transf_2"/>
    <property type="match status" value="1"/>
</dbReference>
<keyword evidence="6" id="KW-0547">Nucleotide-binding</keyword>
<evidence type="ECO:0000256" key="8">
    <source>
        <dbReference type="ARBA" id="ARBA00022842"/>
    </source>
</evidence>
<name>A0A0F9FPG6_9ZZZZ</name>
<keyword evidence="4" id="KW-0548">Nucleotidyltransferase</keyword>
<dbReference type="InterPro" id="IPR043519">
    <property type="entry name" value="NT_sf"/>
</dbReference>
<keyword evidence="5" id="KW-0479">Metal-binding</keyword>
<evidence type="ECO:0000313" key="11">
    <source>
        <dbReference type="EMBL" id="KKL80331.1"/>
    </source>
</evidence>
<evidence type="ECO:0000256" key="6">
    <source>
        <dbReference type="ARBA" id="ARBA00022741"/>
    </source>
</evidence>
<dbReference type="InterPro" id="IPR002934">
    <property type="entry name" value="Polymerase_NTP_transf_dom"/>
</dbReference>
<dbReference type="GO" id="GO:0016779">
    <property type="term" value="F:nucleotidyltransferase activity"/>
    <property type="evidence" value="ECO:0007669"/>
    <property type="project" value="UniProtKB-KW"/>
</dbReference>
<evidence type="ECO:0000256" key="4">
    <source>
        <dbReference type="ARBA" id="ARBA00022695"/>
    </source>
</evidence>